<dbReference type="EMBL" id="CYYM01000001">
    <property type="protein sequence ID" value="CUN37509.1"/>
    <property type="molecule type" value="Genomic_DNA"/>
</dbReference>
<dbReference type="GeneID" id="57434135"/>
<feature type="signal peptide" evidence="1">
    <location>
        <begin position="1"/>
        <end position="27"/>
    </location>
</feature>
<dbReference type="EMBL" id="QRIC01000011">
    <property type="protein sequence ID" value="RHG26430.1"/>
    <property type="molecule type" value="Genomic_DNA"/>
</dbReference>
<evidence type="ECO:0000313" key="2">
    <source>
        <dbReference type="EMBL" id="CUN37509.1"/>
    </source>
</evidence>
<evidence type="ECO:0000313" key="5">
    <source>
        <dbReference type="Proteomes" id="UP000284095"/>
    </source>
</evidence>
<accession>A0A173WDA5</accession>
<dbReference type="RefSeq" id="WP_004844113.1">
    <property type="nucleotide sequence ID" value="NZ_CYYM01000001.1"/>
</dbReference>
<feature type="chain" id="PRO_5041863118" description="Peptidase C39-like domain-containing protein" evidence="1">
    <location>
        <begin position="28"/>
        <end position="377"/>
    </location>
</feature>
<proteinExistence type="predicted"/>
<name>A0A173WDA5_9FIRM</name>
<reference evidence="2 4" key="1">
    <citation type="submission" date="2015-09" db="EMBL/GenBank/DDBJ databases">
        <authorList>
            <consortium name="Pathogen Informatics"/>
        </authorList>
    </citation>
    <scope>NUCLEOTIDE SEQUENCE [LARGE SCALE GENOMIC DNA]</scope>
    <source>
        <strain evidence="2 4">2789STDY5608851</strain>
    </source>
</reference>
<evidence type="ECO:0000313" key="3">
    <source>
        <dbReference type="EMBL" id="RHG26430.1"/>
    </source>
</evidence>
<organism evidence="2 4">
    <name type="scientific">Dorea longicatena</name>
    <dbReference type="NCBI Taxonomy" id="88431"/>
    <lineage>
        <taxon>Bacteria</taxon>
        <taxon>Bacillati</taxon>
        <taxon>Bacillota</taxon>
        <taxon>Clostridia</taxon>
        <taxon>Lachnospirales</taxon>
        <taxon>Lachnospiraceae</taxon>
        <taxon>Dorea</taxon>
    </lineage>
</organism>
<evidence type="ECO:0000313" key="4">
    <source>
        <dbReference type="Proteomes" id="UP000095380"/>
    </source>
</evidence>
<sequence length="377" mass="41584">MRKIFKRFASLLTIFILTIMSIVPVHASENTSVVNVTDDLAIQMAERFAKGIGENSNIVANNPRKFYDTTGQAIGYIVNYNLENKPYGYVVFDTTCESLISEYSFGNNSANPYEVIYQSEANVFSEKANTSEIYKIAPFEYGIVDNLGKIRTNYGETLEKTVLSLNESRGKDPATWDEVLLDIDEVYENYTLVSTNHLQEFISFNEPYIESVTGHYACAVSALLACGAYYNAVDYTDIAGDYMDIWDSTGTTVSSESGGITYGSTTIGNIGPGFVDFCAGKNVSVTQNTDYSPNYNFFTNCIDRGDIAVVHCGIISSDTGERAGHSMAAEGYATLRAYNSGNTVHTLMVFDGWGDTVRYLNFDFDSWTDISGTTFNG</sequence>
<reference evidence="3 5" key="2">
    <citation type="submission" date="2018-08" db="EMBL/GenBank/DDBJ databases">
        <title>A genome reference for cultivated species of the human gut microbiota.</title>
        <authorList>
            <person name="Zou Y."/>
            <person name="Xue W."/>
            <person name="Luo G."/>
        </authorList>
    </citation>
    <scope>NUCLEOTIDE SEQUENCE [LARGE SCALE GENOMIC DNA]</scope>
    <source>
        <strain evidence="3 5">AM22-22</strain>
    </source>
</reference>
<keyword evidence="5" id="KW-1185">Reference proteome</keyword>
<keyword evidence="1" id="KW-0732">Signal</keyword>
<gene>
    <name evidence="3" type="ORF">DW265_06475</name>
    <name evidence="2" type="ORF">ERS852408_00140</name>
</gene>
<dbReference type="Proteomes" id="UP000284095">
    <property type="component" value="Unassembled WGS sequence"/>
</dbReference>
<evidence type="ECO:0008006" key="6">
    <source>
        <dbReference type="Google" id="ProtNLM"/>
    </source>
</evidence>
<evidence type="ECO:0000256" key="1">
    <source>
        <dbReference type="SAM" id="SignalP"/>
    </source>
</evidence>
<dbReference type="AlphaFoldDB" id="A0A173WDA5"/>
<dbReference type="Proteomes" id="UP000095380">
    <property type="component" value="Unassembled WGS sequence"/>
</dbReference>
<protein>
    <recommendedName>
        <fullName evidence="6">Peptidase C39-like domain-containing protein</fullName>
    </recommendedName>
</protein>